<dbReference type="PANTHER" id="PTHR12001:SF69">
    <property type="entry name" value="ALL TRANS-POLYPRENYL-DIPHOSPHATE SYNTHASE PDSS1"/>
    <property type="match status" value="1"/>
</dbReference>
<dbReference type="EMBL" id="BRZI01000032">
    <property type="protein sequence ID" value="GLD31884.1"/>
    <property type="molecule type" value="Genomic_DNA"/>
</dbReference>
<reference evidence="10" key="1">
    <citation type="submission" date="2022-08" db="EMBL/GenBank/DDBJ databases">
        <title>Mycobacterium kiyosense sp. nov., scotochromogenic slow-glowing species isolated from respiratory specimens.</title>
        <authorList>
            <person name="Fukano H."/>
            <person name="Kazumi Y."/>
            <person name="Sakagami N."/>
            <person name="Ato M."/>
            <person name="Mitarai S."/>
            <person name="Hoshino Y."/>
        </authorList>
    </citation>
    <scope>NUCLEOTIDE SEQUENCE</scope>
    <source>
        <strain evidence="10">1413</strain>
        <strain evidence="9">SRL2020-028</strain>
    </source>
</reference>
<comment type="pathway">
    <text evidence="2">Isoprenoid biosynthesis.</text>
</comment>
<comment type="similarity">
    <text evidence="3 7">Belongs to the FPP/GGPP synthase family.</text>
</comment>
<dbReference type="CDD" id="cd00867">
    <property type="entry name" value="Trans_IPPS"/>
    <property type="match status" value="1"/>
</dbReference>
<dbReference type="Proteomes" id="UP001064782">
    <property type="component" value="Unassembled WGS sequence"/>
</dbReference>
<organism evidence="10 11">
    <name type="scientific">Mycobacterium kiyosense</name>
    <dbReference type="NCBI Taxonomy" id="2871094"/>
    <lineage>
        <taxon>Bacteria</taxon>
        <taxon>Bacillati</taxon>
        <taxon>Actinomycetota</taxon>
        <taxon>Actinomycetes</taxon>
        <taxon>Mycobacteriales</taxon>
        <taxon>Mycobacteriaceae</taxon>
        <taxon>Mycobacterium</taxon>
    </lineage>
</organism>
<keyword evidence="11" id="KW-1185">Reference proteome</keyword>
<evidence type="ECO:0000313" key="9">
    <source>
        <dbReference type="EMBL" id="GLB83589.1"/>
    </source>
</evidence>
<comment type="caution">
    <text evidence="10">The sequence shown here is derived from an EMBL/GenBank/DDBJ whole genome shotgun (WGS) entry which is preliminary data.</text>
</comment>
<dbReference type="GO" id="GO:0046872">
    <property type="term" value="F:metal ion binding"/>
    <property type="evidence" value="ECO:0007669"/>
    <property type="project" value="UniProtKB-KW"/>
</dbReference>
<sequence length="294" mass="31175">MSSASENACRRLDDARFAAGVRDGVSRIADLIDRELALDDDVVHDGVTQDDVVAATTQLRALFTVLAAQLGPDPDAWQVTTVGAALELMHQATLCHYDVAEDEDDVAEDEDDVAEDAASEDGGAEGRAAYRARVSSAILTGDHRYATASRLGSRLGPEAFGVIAETFAEVVTGQMRQKRYTATHFENAEHHLRIAREKSGSLLAACGRLGALCAGAPDDVIARMGRLGHLVGVTVHLGSVEASGELPGIRAAAASHAARAHQELVELPDSEIRQAFSILVDSVYPGGESEQRSH</sequence>
<evidence type="ECO:0000256" key="2">
    <source>
        <dbReference type="ARBA" id="ARBA00005128"/>
    </source>
</evidence>
<accession>A0A9P3QAA2</accession>
<gene>
    <name evidence="10" type="ORF">Mkiyose1413_37670</name>
    <name evidence="9" type="ORF">SRL2020028_28450</name>
</gene>
<dbReference type="GO" id="GO:0004659">
    <property type="term" value="F:prenyltransferase activity"/>
    <property type="evidence" value="ECO:0007669"/>
    <property type="project" value="InterPro"/>
</dbReference>
<evidence type="ECO:0000313" key="10">
    <source>
        <dbReference type="EMBL" id="GLD31884.1"/>
    </source>
</evidence>
<dbReference type="AlphaFoldDB" id="A0A9P3QAA2"/>
<keyword evidence="5" id="KW-0479">Metal-binding</keyword>
<name>A0A9P3QAA2_9MYCO</name>
<proteinExistence type="inferred from homology"/>
<keyword evidence="6" id="KW-0460">Magnesium</keyword>
<protein>
    <submittedName>
        <fullName evidence="10">Geranylgeranyl pyrophosphate synthase</fullName>
    </submittedName>
</protein>
<evidence type="ECO:0000256" key="1">
    <source>
        <dbReference type="ARBA" id="ARBA00001946"/>
    </source>
</evidence>
<dbReference type="GeneID" id="83627936"/>
<dbReference type="PANTHER" id="PTHR12001">
    <property type="entry name" value="GERANYLGERANYL PYROPHOSPHATE SYNTHASE"/>
    <property type="match status" value="1"/>
</dbReference>
<feature type="region of interest" description="Disordered" evidence="8">
    <location>
        <begin position="105"/>
        <end position="126"/>
    </location>
</feature>
<feature type="compositionally biased region" description="Acidic residues" evidence="8">
    <location>
        <begin position="105"/>
        <end position="123"/>
    </location>
</feature>
<dbReference type="EMBL" id="BRXE01000029">
    <property type="protein sequence ID" value="GLB83589.1"/>
    <property type="molecule type" value="Genomic_DNA"/>
</dbReference>
<dbReference type="Gene3D" id="1.10.600.10">
    <property type="entry name" value="Farnesyl Diphosphate Synthase"/>
    <property type="match status" value="1"/>
</dbReference>
<evidence type="ECO:0000256" key="5">
    <source>
        <dbReference type="ARBA" id="ARBA00022723"/>
    </source>
</evidence>
<evidence type="ECO:0000256" key="7">
    <source>
        <dbReference type="RuleBase" id="RU004466"/>
    </source>
</evidence>
<evidence type="ECO:0000256" key="8">
    <source>
        <dbReference type="SAM" id="MobiDB-lite"/>
    </source>
</evidence>
<dbReference type="RefSeq" id="WP_236977835.1">
    <property type="nucleotide sequence ID" value="NZ_BRXE01000029.1"/>
</dbReference>
<dbReference type="InterPro" id="IPR008949">
    <property type="entry name" value="Isoprenoid_synthase_dom_sf"/>
</dbReference>
<comment type="cofactor">
    <cofactor evidence="1">
        <name>Mg(2+)</name>
        <dbReference type="ChEBI" id="CHEBI:18420"/>
    </cofactor>
</comment>
<evidence type="ECO:0000256" key="4">
    <source>
        <dbReference type="ARBA" id="ARBA00022679"/>
    </source>
</evidence>
<evidence type="ECO:0000256" key="3">
    <source>
        <dbReference type="ARBA" id="ARBA00006706"/>
    </source>
</evidence>
<dbReference type="SUPFAM" id="SSF48576">
    <property type="entry name" value="Terpenoid synthases"/>
    <property type="match status" value="1"/>
</dbReference>
<dbReference type="InterPro" id="IPR000092">
    <property type="entry name" value="Polyprenyl_synt"/>
</dbReference>
<dbReference type="Pfam" id="PF00348">
    <property type="entry name" value="polyprenyl_synt"/>
    <property type="match status" value="1"/>
</dbReference>
<dbReference type="GO" id="GO:0008299">
    <property type="term" value="P:isoprenoid biosynthetic process"/>
    <property type="evidence" value="ECO:0007669"/>
    <property type="project" value="InterPro"/>
</dbReference>
<evidence type="ECO:0000313" key="11">
    <source>
        <dbReference type="Proteomes" id="UP001064782"/>
    </source>
</evidence>
<evidence type="ECO:0000256" key="6">
    <source>
        <dbReference type="ARBA" id="ARBA00022842"/>
    </source>
</evidence>
<keyword evidence="4 7" id="KW-0808">Transferase</keyword>
<dbReference type="Proteomes" id="UP001165663">
    <property type="component" value="Unassembled WGS sequence"/>
</dbReference>